<evidence type="ECO:0000256" key="1">
    <source>
        <dbReference type="SAM" id="SignalP"/>
    </source>
</evidence>
<evidence type="ECO:0000259" key="2">
    <source>
        <dbReference type="Pfam" id="PF01593"/>
    </source>
</evidence>
<feature type="chain" id="PRO_5035476208" description="Amine oxidase domain-containing protein" evidence="1">
    <location>
        <begin position="23"/>
        <end position="155"/>
    </location>
</feature>
<dbReference type="AlphaFoldDB" id="A0A8K0CVV5"/>
<name>A0A8K0CVV5_IGNLU</name>
<accession>A0A8K0CVV5</accession>
<comment type="caution">
    <text evidence="3">The sequence shown here is derived from an EMBL/GenBank/DDBJ whole genome shotgun (WGS) entry which is preliminary data.</text>
</comment>
<dbReference type="Proteomes" id="UP000801492">
    <property type="component" value="Unassembled WGS sequence"/>
</dbReference>
<keyword evidence="4" id="KW-1185">Reference proteome</keyword>
<dbReference type="PANTHER" id="PTHR10742:SF398">
    <property type="entry name" value="AMINE OXIDASE DOMAIN-CONTAINING PROTEIN-RELATED"/>
    <property type="match status" value="1"/>
</dbReference>
<dbReference type="Gene3D" id="3.50.50.60">
    <property type="entry name" value="FAD/NAD(P)-binding domain"/>
    <property type="match status" value="1"/>
</dbReference>
<dbReference type="Pfam" id="PF01593">
    <property type="entry name" value="Amino_oxidase"/>
    <property type="match status" value="1"/>
</dbReference>
<evidence type="ECO:0000313" key="4">
    <source>
        <dbReference type="Proteomes" id="UP000801492"/>
    </source>
</evidence>
<sequence>MIKIINFSLILILLEILTNASCEDSPSVIIIGAGPSGIAAATKLYENGITNFTILEAENRIGGRIYSAKLVDEIIDLGAEFCHGKKDNVVYKLANVYNVLQHLDVKLDFYYSSQENVDENFFGQLFHIFSDIHHDGEKYVKDNISVGEYLTKTFV</sequence>
<evidence type="ECO:0000313" key="3">
    <source>
        <dbReference type="EMBL" id="KAF2894668.1"/>
    </source>
</evidence>
<dbReference type="GO" id="GO:0046592">
    <property type="term" value="F:polyamine oxidase activity"/>
    <property type="evidence" value="ECO:0007669"/>
    <property type="project" value="TreeGrafter"/>
</dbReference>
<protein>
    <recommendedName>
        <fullName evidence="2">Amine oxidase domain-containing protein</fullName>
    </recommendedName>
</protein>
<dbReference type="SUPFAM" id="SSF51905">
    <property type="entry name" value="FAD/NAD(P)-binding domain"/>
    <property type="match status" value="1"/>
</dbReference>
<proteinExistence type="predicted"/>
<gene>
    <name evidence="3" type="ORF">ILUMI_11502</name>
</gene>
<dbReference type="EMBL" id="VTPC01006779">
    <property type="protein sequence ID" value="KAF2894668.1"/>
    <property type="molecule type" value="Genomic_DNA"/>
</dbReference>
<dbReference type="PANTHER" id="PTHR10742">
    <property type="entry name" value="FLAVIN MONOAMINE OXIDASE"/>
    <property type="match status" value="1"/>
</dbReference>
<dbReference type="PRINTS" id="PR00419">
    <property type="entry name" value="ADXRDTASE"/>
</dbReference>
<dbReference type="InterPro" id="IPR036188">
    <property type="entry name" value="FAD/NAD-bd_sf"/>
</dbReference>
<dbReference type="Gene3D" id="3.90.660.10">
    <property type="match status" value="1"/>
</dbReference>
<feature type="domain" description="Amine oxidase" evidence="2">
    <location>
        <begin position="36"/>
        <end position="107"/>
    </location>
</feature>
<reference evidence="3" key="1">
    <citation type="submission" date="2019-08" db="EMBL/GenBank/DDBJ databases">
        <title>The genome of the North American firefly Photinus pyralis.</title>
        <authorList>
            <consortium name="Photinus pyralis genome working group"/>
            <person name="Fallon T.R."/>
            <person name="Sander Lower S.E."/>
            <person name="Weng J.-K."/>
        </authorList>
    </citation>
    <scope>NUCLEOTIDE SEQUENCE</scope>
    <source>
        <strain evidence="3">TRF0915ILg1</strain>
        <tissue evidence="3">Whole body</tissue>
    </source>
</reference>
<organism evidence="3 4">
    <name type="scientific">Ignelater luminosus</name>
    <name type="common">Cucubano</name>
    <name type="synonym">Pyrophorus luminosus</name>
    <dbReference type="NCBI Taxonomy" id="2038154"/>
    <lineage>
        <taxon>Eukaryota</taxon>
        <taxon>Metazoa</taxon>
        <taxon>Ecdysozoa</taxon>
        <taxon>Arthropoda</taxon>
        <taxon>Hexapoda</taxon>
        <taxon>Insecta</taxon>
        <taxon>Pterygota</taxon>
        <taxon>Neoptera</taxon>
        <taxon>Endopterygota</taxon>
        <taxon>Coleoptera</taxon>
        <taxon>Polyphaga</taxon>
        <taxon>Elateriformia</taxon>
        <taxon>Elateroidea</taxon>
        <taxon>Elateridae</taxon>
        <taxon>Agrypninae</taxon>
        <taxon>Pyrophorini</taxon>
        <taxon>Ignelater</taxon>
    </lineage>
</organism>
<feature type="signal peptide" evidence="1">
    <location>
        <begin position="1"/>
        <end position="22"/>
    </location>
</feature>
<dbReference type="InterPro" id="IPR050281">
    <property type="entry name" value="Flavin_monoamine_oxidase"/>
</dbReference>
<keyword evidence="1" id="KW-0732">Signal</keyword>
<dbReference type="InterPro" id="IPR002937">
    <property type="entry name" value="Amino_oxidase"/>
</dbReference>
<dbReference type="OrthoDB" id="5046242at2759"/>